<dbReference type="EMBL" id="PHUJ01000003">
    <property type="protein sequence ID" value="PKB33400.1"/>
    <property type="molecule type" value="Genomic_DNA"/>
</dbReference>
<comment type="caution">
    <text evidence="1">The sequence shown here is derived from an EMBL/GenBank/DDBJ whole genome shotgun (WGS) entry which is preliminary data.</text>
</comment>
<accession>A0AA44ZS15</accession>
<dbReference type="RefSeq" id="WP_073574025.1">
    <property type="nucleotide sequence ID" value="NZ_JBEPFP010000281.1"/>
</dbReference>
<dbReference type="Pfam" id="PF04307">
    <property type="entry name" value="YdjM"/>
    <property type="match status" value="1"/>
</dbReference>
<evidence type="ECO:0000313" key="2">
    <source>
        <dbReference type="Proteomes" id="UP000232453"/>
    </source>
</evidence>
<name>A0AA44ZS15_PSEA5</name>
<reference evidence="1 2" key="1">
    <citation type="submission" date="2017-11" db="EMBL/GenBank/DDBJ databases">
        <title>Sequencing the genomes of 1000 actinobacteria strains.</title>
        <authorList>
            <person name="Klenk H.-P."/>
        </authorList>
    </citation>
    <scope>NUCLEOTIDE SEQUENCE [LARGE SCALE GENOMIC DNA]</scope>
    <source>
        <strain evidence="1 2">DSM 44104</strain>
    </source>
</reference>
<dbReference type="Proteomes" id="UP000232453">
    <property type="component" value="Unassembled WGS sequence"/>
</dbReference>
<protein>
    <submittedName>
        <fullName evidence="1">Inner membrane protein</fullName>
    </submittedName>
</protein>
<proteinExistence type="predicted"/>
<dbReference type="AlphaFoldDB" id="A0AA44ZS15"/>
<evidence type="ECO:0000313" key="1">
    <source>
        <dbReference type="EMBL" id="PKB33400.1"/>
    </source>
</evidence>
<organism evidence="1 2">
    <name type="scientific">Pseudonocardia alni</name>
    <name type="common">Amycolata alni</name>
    <dbReference type="NCBI Taxonomy" id="33907"/>
    <lineage>
        <taxon>Bacteria</taxon>
        <taxon>Bacillati</taxon>
        <taxon>Actinomycetota</taxon>
        <taxon>Actinomycetes</taxon>
        <taxon>Pseudonocardiales</taxon>
        <taxon>Pseudonocardiaceae</taxon>
        <taxon>Pseudonocardia</taxon>
    </lineage>
</organism>
<gene>
    <name evidence="1" type="ORF">ATL51_5157</name>
</gene>
<sequence>MMGRTHALSGAVLGLAVCSAVPPPPVLVPVVVVVCALAAFAPDLDHPSSVAARSLPPVTWLLCRAIRWLSRVTTGVSHRGLSHSPVFAAAVGLLAWWGTGFLLSGETAVWTGVAAGAGCWVGAIGDELTSNGNRFAFWPLEGIRWPRALRFRTGGTGEHVVVGLLAVTGVALITGTWAF</sequence>
<dbReference type="InterPro" id="IPR007404">
    <property type="entry name" value="YdjM-like"/>
</dbReference>